<keyword evidence="13" id="KW-1185">Reference proteome</keyword>
<dbReference type="Pfam" id="PF02666">
    <property type="entry name" value="PS_Dcarbxylase"/>
    <property type="match status" value="1"/>
</dbReference>
<proteinExistence type="inferred from homology"/>
<feature type="chain" id="PRO_5023531918" description="Phosphatidylserine decarboxylase beta chain" evidence="11">
    <location>
        <begin position="1"/>
        <end position="254"/>
    </location>
</feature>
<dbReference type="PANTHER" id="PTHR10067:SF17">
    <property type="entry name" value="PHOSPHATIDYLSERINE DECARBOXYLASE PROENZYME 2"/>
    <property type="match status" value="1"/>
</dbReference>
<evidence type="ECO:0000256" key="1">
    <source>
        <dbReference type="ARBA" id="ARBA00005189"/>
    </source>
</evidence>
<organism evidence="12 13">
    <name type="scientific">Algoriphagus formosus</name>
    <dbReference type="NCBI Taxonomy" id="2007308"/>
    <lineage>
        <taxon>Bacteria</taxon>
        <taxon>Pseudomonadati</taxon>
        <taxon>Bacteroidota</taxon>
        <taxon>Cytophagia</taxon>
        <taxon>Cytophagales</taxon>
        <taxon>Cyclobacteriaceae</taxon>
        <taxon>Algoriphagus</taxon>
    </lineage>
</organism>
<protein>
    <recommendedName>
        <fullName evidence="11">Phosphatidylserine decarboxylase proenzyme</fullName>
        <ecNumber evidence="11">4.1.1.65</ecNumber>
    </recommendedName>
    <component>
        <recommendedName>
            <fullName evidence="11">Phosphatidylserine decarboxylase alpha chain</fullName>
        </recommendedName>
    </component>
    <component>
        <recommendedName>
            <fullName evidence="11">Phosphatidylserine decarboxylase beta chain</fullName>
        </recommendedName>
    </component>
</protein>
<keyword evidence="2 11" id="KW-0444">Lipid biosynthesis</keyword>
<dbReference type="HAMAP" id="MF_00663">
    <property type="entry name" value="PS_decarb_PSD_B_type2"/>
    <property type="match status" value="1"/>
</dbReference>
<comment type="function">
    <text evidence="11">Catalyzes the formation of phosphatidylethanolamine (PtdEtn) from phosphatidylserine (PtdSer).</text>
</comment>
<keyword evidence="10 11" id="KW-0670">Pyruvate</keyword>
<comment type="PTM">
    <text evidence="11">Is synthesized initially as an inactive proenzyme. Formation of the active enzyme involves a self-maturation process in which the active site pyruvoyl group is generated from an internal serine residue via an autocatalytic post-translational modification. Two non-identical subunits are generated from the proenzyme in this reaction, and the pyruvate is formed at the N-terminus of the alpha chain, which is derived from the carboxyl end of the proenzyme. The autoendoproteolytic cleavage occurs by a canonical serine protease mechanism, in which the side chain hydroxyl group of the serine supplies its oxygen atom to form the C-terminus of the beta chain, while the remainder of the serine residue undergoes an oxidative deamination to produce ammonia and the pyruvoyl prosthetic group on the alpha chain. During this reaction, the Ser that is part of the protease active site of the proenzyme becomes the pyruvoyl prosthetic group, which constitutes an essential element of the active site of the mature decarboxylase.</text>
</comment>
<comment type="similarity">
    <text evidence="11">Belongs to the phosphatidylserine decarboxylase family. PSD-B subfamily. Prokaryotic type II sub-subfamily.</text>
</comment>
<keyword evidence="11" id="KW-1003">Cell membrane</keyword>
<reference evidence="12 13" key="1">
    <citation type="submission" date="2019-03" db="EMBL/GenBank/DDBJ databases">
        <title>Algoriphagus aquimaris sp. nov., isolated form marine sediment in Pohang, Korea.</title>
        <authorList>
            <person name="Kim J."/>
            <person name="Yoon S.-H."/>
            <person name="Lee S.-S."/>
        </authorList>
    </citation>
    <scope>NUCLEOTIDE SEQUENCE [LARGE SCALE GENOMIC DNA]</scope>
    <source>
        <strain evidence="12 13">F21</strain>
    </source>
</reference>
<keyword evidence="5 11" id="KW-0472">Membrane</keyword>
<feature type="modified residue" description="Pyruvic acid (Ser); by autocatalysis" evidence="11">
    <location>
        <position position="255"/>
    </location>
</feature>
<name>A0A4V3AR76_9BACT</name>
<keyword evidence="3 11" id="KW-0210">Decarboxylase</keyword>
<dbReference type="EMBL" id="SMUW01000032">
    <property type="protein sequence ID" value="TDK45557.1"/>
    <property type="molecule type" value="Genomic_DNA"/>
</dbReference>
<comment type="catalytic activity">
    <reaction evidence="11">
        <text>a 1,2-diacyl-sn-glycero-3-phospho-L-serine + H(+) = a 1,2-diacyl-sn-glycero-3-phosphoethanolamine + CO2</text>
        <dbReference type="Rhea" id="RHEA:20828"/>
        <dbReference type="ChEBI" id="CHEBI:15378"/>
        <dbReference type="ChEBI" id="CHEBI:16526"/>
        <dbReference type="ChEBI" id="CHEBI:57262"/>
        <dbReference type="ChEBI" id="CHEBI:64612"/>
        <dbReference type="EC" id="4.1.1.65"/>
    </reaction>
</comment>
<feature type="chain" id="PRO_5023531917" description="Phosphatidylserine decarboxylase alpha chain" evidence="11">
    <location>
        <begin position="255"/>
        <end position="293"/>
    </location>
</feature>
<feature type="site" description="Cleavage (non-hydrolytic); by autocatalysis" evidence="11">
    <location>
        <begin position="254"/>
        <end position="255"/>
    </location>
</feature>
<dbReference type="InterPro" id="IPR033179">
    <property type="entry name" value="PSD_type2_pro"/>
</dbReference>
<comment type="subunit">
    <text evidence="11">Heterodimer of a large membrane-associated beta subunit and a small pyruvoyl-containing alpha subunit.</text>
</comment>
<keyword evidence="6 11" id="KW-0865">Zymogen</keyword>
<dbReference type="InterPro" id="IPR033177">
    <property type="entry name" value="PSD-B"/>
</dbReference>
<keyword evidence="4 11" id="KW-0443">Lipid metabolism</keyword>
<comment type="caution">
    <text evidence="12">The sequence shown here is derived from an EMBL/GenBank/DDBJ whole genome shotgun (WGS) entry which is preliminary data.</text>
</comment>
<keyword evidence="8 11" id="KW-0456">Lyase</keyword>
<dbReference type="GO" id="GO:0006646">
    <property type="term" value="P:phosphatidylethanolamine biosynthetic process"/>
    <property type="evidence" value="ECO:0007669"/>
    <property type="project" value="UniProtKB-UniRule"/>
</dbReference>
<dbReference type="PANTHER" id="PTHR10067">
    <property type="entry name" value="PHOSPHATIDYLSERINE DECARBOXYLASE"/>
    <property type="match status" value="1"/>
</dbReference>
<evidence type="ECO:0000256" key="10">
    <source>
        <dbReference type="ARBA" id="ARBA00023317"/>
    </source>
</evidence>
<evidence type="ECO:0000256" key="6">
    <source>
        <dbReference type="ARBA" id="ARBA00023145"/>
    </source>
</evidence>
<evidence type="ECO:0000256" key="4">
    <source>
        <dbReference type="ARBA" id="ARBA00023098"/>
    </source>
</evidence>
<evidence type="ECO:0000256" key="2">
    <source>
        <dbReference type="ARBA" id="ARBA00022516"/>
    </source>
</evidence>
<evidence type="ECO:0000256" key="7">
    <source>
        <dbReference type="ARBA" id="ARBA00023209"/>
    </source>
</evidence>
<comment type="pathway">
    <text evidence="1">Lipid metabolism.</text>
</comment>
<evidence type="ECO:0000256" key="9">
    <source>
        <dbReference type="ARBA" id="ARBA00023264"/>
    </source>
</evidence>
<evidence type="ECO:0000313" key="13">
    <source>
        <dbReference type="Proteomes" id="UP000295438"/>
    </source>
</evidence>
<comment type="cofactor">
    <cofactor evidence="11">
        <name>pyruvate</name>
        <dbReference type="ChEBI" id="CHEBI:15361"/>
    </cofactor>
    <text evidence="11">Binds 1 pyruvoyl group covalently per subunit.</text>
</comment>
<dbReference type="AlphaFoldDB" id="A0A4V3AR76"/>
<feature type="active site" description="Schiff-base intermediate with substrate; via pyruvic acid; for decarboxylase activity" evidence="11">
    <location>
        <position position="255"/>
    </location>
</feature>
<evidence type="ECO:0000256" key="3">
    <source>
        <dbReference type="ARBA" id="ARBA00022793"/>
    </source>
</evidence>
<dbReference type="NCBIfam" id="TIGR00163">
    <property type="entry name" value="PS_decarb"/>
    <property type="match status" value="1"/>
</dbReference>
<comment type="pathway">
    <text evidence="11">Phospholipid metabolism; phosphatidylethanolamine biosynthesis; phosphatidylethanolamine from CDP-diacylglycerol: step 2/2.</text>
</comment>
<keyword evidence="9 11" id="KW-1208">Phospholipid metabolism</keyword>
<accession>A0A4V3AR76</accession>
<dbReference type="InterPro" id="IPR003817">
    <property type="entry name" value="PS_Dcarbxylase"/>
</dbReference>
<feature type="active site" description="Charge relay system; for autoendoproteolytic cleavage activity" evidence="11">
    <location>
        <position position="111"/>
    </location>
</feature>
<comment type="subcellular location">
    <subcellularLocation>
        <location evidence="11">Cell membrane</location>
        <topology evidence="11">Peripheral membrane protein</topology>
    </subcellularLocation>
</comment>
<dbReference type="UniPathway" id="UPA00558">
    <property type="reaction ID" value="UER00616"/>
</dbReference>
<dbReference type="GO" id="GO:0005886">
    <property type="term" value="C:plasma membrane"/>
    <property type="evidence" value="ECO:0007669"/>
    <property type="project" value="UniProtKB-SubCell"/>
</dbReference>
<dbReference type="EC" id="4.1.1.65" evidence="11"/>
<sequence>MDIKFINRATKELVTERPPGEDILRFLYGNPVGEALVLPIAKQKFISDWYGKKMDSPSSVSRIEPFVRSLNIDMSESEKQIDEFTSFNDFFYRKLKPGARKIEDGLVSPGDGKILVFKKVSEVNSFFVKGERFTLGEFLEDEKLAEEYQDAAMVILRLAPNDYHRYHFPYQGIPSVCHEIGKDYYSVSPISLEKKFTKVFTKNKREICRLKTAGKGDMLIIPVGATMVGSLNSTFTPESPIEKGEEMGYFAFGGSTIVLLFDANSFELDSDLVENTQNQFETAVRMGEKIASE</sequence>
<keyword evidence="7 11" id="KW-0594">Phospholipid biosynthesis</keyword>
<evidence type="ECO:0000313" key="12">
    <source>
        <dbReference type="EMBL" id="TDK45557.1"/>
    </source>
</evidence>
<evidence type="ECO:0000256" key="8">
    <source>
        <dbReference type="ARBA" id="ARBA00023239"/>
    </source>
</evidence>
<evidence type="ECO:0000256" key="5">
    <source>
        <dbReference type="ARBA" id="ARBA00023136"/>
    </source>
</evidence>
<dbReference type="Proteomes" id="UP000295438">
    <property type="component" value="Unassembled WGS sequence"/>
</dbReference>
<dbReference type="GO" id="GO:0004609">
    <property type="term" value="F:phosphatidylserine decarboxylase activity"/>
    <property type="evidence" value="ECO:0007669"/>
    <property type="project" value="UniProtKB-UniRule"/>
</dbReference>
<dbReference type="RefSeq" id="WP_133390592.1">
    <property type="nucleotide sequence ID" value="NZ_SMUW01000032.1"/>
</dbReference>
<gene>
    <name evidence="11 12" type="primary">psd</name>
    <name evidence="12" type="ORF">E1898_08665</name>
</gene>
<feature type="active site" description="Charge relay system; for autoendoproteolytic cleavage activity" evidence="11">
    <location>
        <position position="255"/>
    </location>
</feature>
<evidence type="ECO:0000256" key="11">
    <source>
        <dbReference type="HAMAP-Rule" id="MF_00663"/>
    </source>
</evidence>
<feature type="active site" description="Charge relay system; for autoendoproteolytic cleavage activity" evidence="11">
    <location>
        <position position="167"/>
    </location>
</feature>